<gene>
    <name evidence="2" type="ORF">GA0070610_2427</name>
</gene>
<feature type="transmembrane region" description="Helical" evidence="1">
    <location>
        <begin position="58"/>
        <end position="78"/>
    </location>
</feature>
<dbReference type="AlphaFoldDB" id="A0A1C5G8G1"/>
<proteinExistence type="predicted"/>
<keyword evidence="3" id="KW-1185">Reference proteome</keyword>
<evidence type="ECO:0000313" key="3">
    <source>
        <dbReference type="Proteomes" id="UP000198251"/>
    </source>
</evidence>
<reference evidence="2 3" key="1">
    <citation type="submission" date="2016-06" db="EMBL/GenBank/DDBJ databases">
        <authorList>
            <person name="Kjaerup R.B."/>
            <person name="Dalgaard T.S."/>
            <person name="Juul-Madsen H.R."/>
        </authorList>
    </citation>
    <scope>NUCLEOTIDE SEQUENCE [LARGE SCALE GENOMIC DNA]</scope>
    <source>
        <strain evidence="2 3">DSM 43913</strain>
    </source>
</reference>
<protein>
    <submittedName>
        <fullName evidence="2">Uncharacterized protein</fullName>
    </submittedName>
</protein>
<feature type="transmembrane region" description="Helical" evidence="1">
    <location>
        <begin position="15"/>
        <end position="37"/>
    </location>
</feature>
<keyword evidence="1" id="KW-1133">Transmembrane helix</keyword>
<evidence type="ECO:0000256" key="1">
    <source>
        <dbReference type="SAM" id="Phobius"/>
    </source>
</evidence>
<feature type="transmembrane region" description="Helical" evidence="1">
    <location>
        <begin position="84"/>
        <end position="103"/>
    </location>
</feature>
<dbReference type="Proteomes" id="UP000198251">
    <property type="component" value="Chromosome I"/>
</dbReference>
<name>A0A1C5G8G1_MICEH</name>
<dbReference type="EMBL" id="LT607733">
    <property type="protein sequence ID" value="SCG16169.1"/>
    <property type="molecule type" value="Genomic_DNA"/>
</dbReference>
<keyword evidence="1" id="KW-0812">Transmembrane</keyword>
<evidence type="ECO:0000313" key="2">
    <source>
        <dbReference type="EMBL" id="SCG16169.1"/>
    </source>
</evidence>
<organism evidence="2 3">
    <name type="scientific">Micromonospora echinofusca</name>
    <dbReference type="NCBI Taxonomy" id="47858"/>
    <lineage>
        <taxon>Bacteria</taxon>
        <taxon>Bacillati</taxon>
        <taxon>Actinomycetota</taxon>
        <taxon>Actinomycetes</taxon>
        <taxon>Micromonosporales</taxon>
        <taxon>Micromonosporaceae</taxon>
        <taxon>Micromonospora</taxon>
    </lineage>
</organism>
<accession>A0A1C5G8G1</accession>
<sequence>MTAAAGGQYGRDVSLWVAAMWGLVGSAVAEALNLSGMMRPTSESGGRWQWPWRDRRDAPIVVFAVLLRTMAGTGLAAAAGAGGLATTAFASFTFGVAAPLVIAKMFDQVRVADRPADTGRGDTGGEHDDAA</sequence>
<keyword evidence="1" id="KW-0472">Membrane</keyword>